<dbReference type="RefSeq" id="WP_378959412.1">
    <property type="nucleotide sequence ID" value="NZ_JBHRXC010000016.1"/>
</dbReference>
<sequence>MKRFYKLTIILFFAMMSSNAQTIKSNFEGSYSVYVETDETTTGTASITYLFKIKKDNATLITTTYHEPIRCNGNYKTVEKDNVLTLFYNGKEDHCKSVKPTFMIKKQGKTYFIRGTGGEATYNTWVKLKKEG</sequence>
<evidence type="ECO:0000313" key="2">
    <source>
        <dbReference type="EMBL" id="MFC4196083.1"/>
    </source>
</evidence>
<name>A0ABV8NJW0_9SPHI</name>
<dbReference type="EMBL" id="JBHSBY010000030">
    <property type="protein sequence ID" value="MFC4196083.1"/>
    <property type="molecule type" value="Genomic_DNA"/>
</dbReference>
<feature type="chain" id="PRO_5046202350" description="Lipocalin-like domain-containing protein" evidence="1">
    <location>
        <begin position="21"/>
        <end position="132"/>
    </location>
</feature>
<evidence type="ECO:0000256" key="1">
    <source>
        <dbReference type="SAM" id="SignalP"/>
    </source>
</evidence>
<organism evidence="2 3">
    <name type="scientific">Pedobacter jamesrossensis</name>
    <dbReference type="NCBI Taxonomy" id="1908238"/>
    <lineage>
        <taxon>Bacteria</taxon>
        <taxon>Pseudomonadati</taxon>
        <taxon>Bacteroidota</taxon>
        <taxon>Sphingobacteriia</taxon>
        <taxon>Sphingobacteriales</taxon>
        <taxon>Sphingobacteriaceae</taxon>
        <taxon>Pedobacter</taxon>
    </lineage>
</organism>
<keyword evidence="3" id="KW-1185">Reference proteome</keyword>
<evidence type="ECO:0008006" key="4">
    <source>
        <dbReference type="Google" id="ProtNLM"/>
    </source>
</evidence>
<feature type="signal peptide" evidence="1">
    <location>
        <begin position="1"/>
        <end position="20"/>
    </location>
</feature>
<reference evidence="3" key="1">
    <citation type="journal article" date="2019" name="Int. J. Syst. Evol. Microbiol.">
        <title>The Global Catalogue of Microorganisms (GCM) 10K type strain sequencing project: providing services to taxonomists for standard genome sequencing and annotation.</title>
        <authorList>
            <consortium name="The Broad Institute Genomics Platform"/>
            <consortium name="The Broad Institute Genome Sequencing Center for Infectious Disease"/>
            <person name="Wu L."/>
            <person name="Ma J."/>
        </authorList>
    </citation>
    <scope>NUCLEOTIDE SEQUENCE [LARGE SCALE GENOMIC DNA]</scope>
    <source>
        <strain evidence="3">CCM 8689</strain>
    </source>
</reference>
<evidence type="ECO:0000313" key="3">
    <source>
        <dbReference type="Proteomes" id="UP001595792"/>
    </source>
</evidence>
<comment type="caution">
    <text evidence="2">The sequence shown here is derived from an EMBL/GenBank/DDBJ whole genome shotgun (WGS) entry which is preliminary data.</text>
</comment>
<gene>
    <name evidence="2" type="ORF">ACFOUY_05195</name>
</gene>
<dbReference type="Proteomes" id="UP001595792">
    <property type="component" value="Unassembled WGS sequence"/>
</dbReference>
<proteinExistence type="predicted"/>
<keyword evidence="1" id="KW-0732">Signal</keyword>
<protein>
    <recommendedName>
        <fullName evidence="4">Lipocalin-like domain-containing protein</fullName>
    </recommendedName>
</protein>
<accession>A0ABV8NJW0</accession>